<reference evidence="13" key="2">
    <citation type="submission" date="2025-09" db="UniProtKB">
        <authorList>
            <consortium name="Ensembl"/>
        </authorList>
    </citation>
    <scope>IDENTIFICATION</scope>
</reference>
<dbReference type="OMA" id="DMDHSIH"/>
<evidence type="ECO:0000256" key="1">
    <source>
        <dbReference type="ARBA" id="ARBA00015802"/>
    </source>
</evidence>
<dbReference type="GO" id="GO:0033554">
    <property type="term" value="P:cellular response to stress"/>
    <property type="evidence" value="ECO:0007669"/>
    <property type="project" value="UniProtKB-ARBA"/>
</dbReference>
<organism evidence="13 14">
    <name type="scientific">Chinchilla lanigera</name>
    <name type="common">Long-tailed chinchilla</name>
    <name type="synonym">Chinchilla villidera</name>
    <dbReference type="NCBI Taxonomy" id="34839"/>
    <lineage>
        <taxon>Eukaryota</taxon>
        <taxon>Metazoa</taxon>
        <taxon>Chordata</taxon>
        <taxon>Craniata</taxon>
        <taxon>Vertebrata</taxon>
        <taxon>Euteleostomi</taxon>
        <taxon>Mammalia</taxon>
        <taxon>Eutheria</taxon>
        <taxon>Euarchontoglires</taxon>
        <taxon>Glires</taxon>
        <taxon>Rodentia</taxon>
        <taxon>Hystricomorpha</taxon>
        <taxon>Chinchillidae</taxon>
        <taxon>Chinchilla</taxon>
    </lineage>
</organism>
<evidence type="ECO:0000256" key="5">
    <source>
        <dbReference type="ARBA" id="ARBA00023128"/>
    </source>
</evidence>
<keyword evidence="4 11" id="KW-1000">Mitochondrion outer membrane</keyword>
<dbReference type="AlphaFoldDB" id="A0A8C2VFC6"/>
<evidence type="ECO:0000256" key="4">
    <source>
        <dbReference type="ARBA" id="ARBA00022787"/>
    </source>
</evidence>
<evidence type="ECO:0000256" key="12">
    <source>
        <dbReference type="SAM" id="MobiDB-lite"/>
    </source>
</evidence>
<protein>
    <recommendedName>
        <fullName evidence="1 11">BH3-interacting domain death agonist</fullName>
    </recommendedName>
</protein>
<dbReference type="Proteomes" id="UP000694398">
    <property type="component" value="Unassembled WGS sequence"/>
</dbReference>
<dbReference type="GO" id="GO:0006626">
    <property type="term" value="P:protein targeting to mitochondrion"/>
    <property type="evidence" value="ECO:0007669"/>
    <property type="project" value="Ensembl"/>
</dbReference>
<evidence type="ECO:0000256" key="3">
    <source>
        <dbReference type="ARBA" id="ARBA00022703"/>
    </source>
</evidence>
<dbReference type="GO" id="GO:0042129">
    <property type="term" value="P:regulation of T cell proliferation"/>
    <property type="evidence" value="ECO:0007669"/>
    <property type="project" value="Ensembl"/>
</dbReference>
<comment type="subunit">
    <text evidence="10">Interacts with ITCH. Interacts with MTCH2.</text>
</comment>
<dbReference type="GO" id="GO:0065003">
    <property type="term" value="P:protein-containing complex assembly"/>
    <property type="evidence" value="ECO:0007669"/>
    <property type="project" value="Ensembl"/>
</dbReference>
<dbReference type="SUPFAM" id="SSF56854">
    <property type="entry name" value="Bcl-2 inhibitors of programmed cell death"/>
    <property type="match status" value="1"/>
</dbReference>
<dbReference type="Gene3D" id="1.10.437.10">
    <property type="entry name" value="Blc2-like"/>
    <property type="match status" value="1"/>
</dbReference>
<dbReference type="GO" id="GO:0031334">
    <property type="term" value="P:positive regulation of protein-containing complex assembly"/>
    <property type="evidence" value="ECO:0007669"/>
    <property type="project" value="Ensembl"/>
</dbReference>
<dbReference type="GO" id="GO:1902230">
    <property type="term" value="P:negative regulation of intrinsic apoptotic signaling pathway in response to DNA damage"/>
    <property type="evidence" value="ECO:0007669"/>
    <property type="project" value="Ensembl"/>
</dbReference>
<comment type="subcellular location">
    <subcellularLocation>
        <location evidence="11">Cytoplasm</location>
    </subcellularLocation>
    <subcellularLocation>
        <location evidence="11">Mitochondrion outer membrane</location>
    </subcellularLocation>
</comment>
<dbReference type="FunFam" id="1.10.437.10:FF:000010">
    <property type="entry name" value="BH3-interacting domain death agonist"/>
    <property type="match status" value="1"/>
</dbReference>
<dbReference type="GO" id="GO:0031625">
    <property type="term" value="F:ubiquitin protein ligase binding"/>
    <property type="evidence" value="ECO:0007669"/>
    <property type="project" value="Ensembl"/>
</dbReference>
<keyword evidence="6 11" id="KW-0472">Membrane</keyword>
<dbReference type="GO" id="GO:0010918">
    <property type="term" value="P:positive regulation of mitochondrial membrane potential"/>
    <property type="evidence" value="ECO:0007669"/>
    <property type="project" value="Ensembl"/>
</dbReference>
<dbReference type="Ensembl" id="ENSCLAT00000013988.1">
    <property type="protein sequence ID" value="ENSCLAP00000013832.1"/>
    <property type="gene ID" value="ENSCLAG00000009563.1"/>
</dbReference>
<feature type="region of interest" description="Disordered" evidence="12">
    <location>
        <begin position="42"/>
        <end position="73"/>
    </location>
</feature>
<keyword evidence="14" id="KW-1185">Reference proteome</keyword>
<comment type="subunit">
    <text evidence="9">Forms heterodimers either with the pro-apoptotic protein BAX or the anti-apoptotic protein BCL2. Interacts with PLEKHN1.</text>
</comment>
<reference evidence="13" key="1">
    <citation type="submission" date="2025-08" db="UniProtKB">
        <authorList>
            <consortium name="Ensembl"/>
        </authorList>
    </citation>
    <scope>IDENTIFICATION</scope>
</reference>
<evidence type="ECO:0000256" key="9">
    <source>
        <dbReference type="ARBA" id="ARBA00063031"/>
    </source>
</evidence>
<dbReference type="Pfam" id="PF06393">
    <property type="entry name" value="BID"/>
    <property type="match status" value="1"/>
</dbReference>
<dbReference type="GO" id="GO:0050678">
    <property type="term" value="P:regulation of epithelial cell proliferation"/>
    <property type="evidence" value="ECO:0007669"/>
    <property type="project" value="Ensembl"/>
</dbReference>
<comment type="domain">
    <text evidence="11">Intact BH3 motif is required by BIK, BID, BAK, BAD and BAX for their pro-apoptotic activity and for their interaction with anti-apoptotic members of the Bcl-2 family.</text>
</comment>
<dbReference type="GO" id="GO:0097345">
    <property type="term" value="P:mitochondrial outer membrane permeabilization"/>
    <property type="evidence" value="ECO:0007669"/>
    <property type="project" value="Ensembl"/>
</dbReference>
<evidence type="ECO:0000256" key="2">
    <source>
        <dbReference type="ARBA" id="ARBA00022490"/>
    </source>
</evidence>
<keyword evidence="5" id="KW-0496">Mitochondrion</keyword>
<dbReference type="GO" id="GO:0090150">
    <property type="term" value="P:establishment of protein localization to membrane"/>
    <property type="evidence" value="ECO:0007669"/>
    <property type="project" value="Ensembl"/>
</dbReference>
<evidence type="ECO:0000256" key="7">
    <source>
        <dbReference type="ARBA" id="ARBA00055577"/>
    </source>
</evidence>
<dbReference type="GO" id="GO:0042775">
    <property type="term" value="P:mitochondrial ATP synthesis coupled electron transport"/>
    <property type="evidence" value="ECO:0007669"/>
    <property type="project" value="Ensembl"/>
</dbReference>
<dbReference type="GO" id="GO:0090200">
    <property type="term" value="P:positive regulation of release of cytochrome c from mitochondria"/>
    <property type="evidence" value="ECO:0007669"/>
    <property type="project" value="Ensembl"/>
</dbReference>
<accession>A0A8C2VFC6</accession>
<dbReference type="GO" id="GO:2000045">
    <property type="term" value="P:regulation of G1/S transition of mitotic cell cycle"/>
    <property type="evidence" value="ECO:0007669"/>
    <property type="project" value="Ensembl"/>
</dbReference>
<dbReference type="InterPro" id="IPR036834">
    <property type="entry name" value="Bcl-2-like_sf"/>
</dbReference>
<keyword evidence="3 11" id="KW-0053">Apoptosis</keyword>
<name>A0A8C2VFC6_CHILA</name>
<keyword evidence="2 11" id="KW-0963">Cytoplasm</keyword>
<evidence type="ECO:0000256" key="8">
    <source>
        <dbReference type="ARBA" id="ARBA00057135"/>
    </source>
</evidence>
<evidence type="ECO:0000313" key="13">
    <source>
        <dbReference type="Ensembl" id="ENSCLAP00000013832.1"/>
    </source>
</evidence>
<dbReference type="GO" id="GO:2000271">
    <property type="term" value="P:positive regulation of fibroblast apoptotic process"/>
    <property type="evidence" value="ECO:0007669"/>
    <property type="project" value="Ensembl"/>
</dbReference>
<dbReference type="GO" id="GO:0097435">
    <property type="term" value="P:supramolecular fiber organization"/>
    <property type="evidence" value="ECO:0007669"/>
    <property type="project" value="Ensembl"/>
</dbReference>
<dbReference type="GO" id="GO:0005741">
    <property type="term" value="C:mitochondrial outer membrane"/>
    <property type="evidence" value="ECO:0007669"/>
    <property type="project" value="UniProtKB-SubCell"/>
</dbReference>
<dbReference type="GO" id="GO:2001244">
    <property type="term" value="P:positive regulation of intrinsic apoptotic signaling pathway"/>
    <property type="evidence" value="ECO:0007669"/>
    <property type="project" value="UniProtKB-UniRule"/>
</dbReference>
<sequence>VGNGAGLGDADAHVTNLLLFGFLQSRNTCNFHQELKALGQELPVGPDADHEDELQTDGSRASRQYRGRREADSESLEEVIQQIAQRLAVAGDEMDRRIQARAVNRLIAQLGDRSLTAEGRRRCLAAALREVMQTCPPDLEQEKATLILTMLLAKKVADYKPSLLRVIFHTAVDFINQNLLPYVRDLIRNQD</sequence>
<evidence type="ECO:0000313" key="14">
    <source>
        <dbReference type="Proteomes" id="UP000694398"/>
    </source>
</evidence>
<evidence type="ECO:0000256" key="10">
    <source>
        <dbReference type="ARBA" id="ARBA00065681"/>
    </source>
</evidence>
<dbReference type="PROSITE" id="PS01259">
    <property type="entry name" value="BH3"/>
    <property type="match status" value="1"/>
</dbReference>
<dbReference type="PIRSF" id="PIRSF038018">
    <property type="entry name" value="BID"/>
    <property type="match status" value="1"/>
</dbReference>
<dbReference type="GO" id="GO:0097284">
    <property type="term" value="P:hepatocyte apoptotic process"/>
    <property type="evidence" value="ECO:0007669"/>
    <property type="project" value="Ensembl"/>
</dbReference>
<dbReference type="InterPro" id="IPR010479">
    <property type="entry name" value="BID"/>
</dbReference>
<evidence type="ECO:0000256" key="6">
    <source>
        <dbReference type="ARBA" id="ARBA00023136"/>
    </source>
</evidence>
<gene>
    <name evidence="13" type="primary">BID</name>
</gene>
<comment type="function">
    <text evidence="7">Induces caspase activation and apoptosis. Allows the release of cytochrome c.</text>
</comment>
<comment type="function">
    <text evidence="8 11">Induces caspases and apoptosis. Counters the protective effect of BCL2.</text>
</comment>
<dbReference type="GO" id="GO:0035556">
    <property type="term" value="P:intracellular signal transduction"/>
    <property type="evidence" value="ECO:0007669"/>
    <property type="project" value="UniProtKB-ARBA"/>
</dbReference>
<dbReference type="GO" id="GO:0001836">
    <property type="term" value="P:release of cytochrome c from mitochondria"/>
    <property type="evidence" value="ECO:0007669"/>
    <property type="project" value="Ensembl"/>
</dbReference>
<evidence type="ECO:0000256" key="11">
    <source>
        <dbReference type="PIRNR" id="PIRNR038018"/>
    </source>
</evidence>
<dbReference type="GeneTree" id="ENSGT00390000002868"/>
<dbReference type="PANTHER" id="PTHR35447:SF1">
    <property type="entry name" value="BH3-INTERACTING DOMAIN DEATH AGONIST"/>
    <property type="match status" value="1"/>
</dbReference>
<dbReference type="GO" id="GO:0005829">
    <property type="term" value="C:cytosol"/>
    <property type="evidence" value="ECO:0007669"/>
    <property type="project" value="UniProtKB-UniRule"/>
</dbReference>
<dbReference type="PANTHER" id="PTHR35447">
    <property type="entry name" value="BH3-INTERACTING DOMAIN DEATH AGONIST"/>
    <property type="match status" value="1"/>
</dbReference>
<dbReference type="GO" id="GO:0097191">
    <property type="term" value="P:extrinsic apoptotic signaling pathway"/>
    <property type="evidence" value="ECO:0007669"/>
    <property type="project" value="Ensembl"/>
</dbReference>
<proteinExistence type="predicted"/>
<dbReference type="GO" id="GO:2001238">
    <property type="term" value="P:positive regulation of extrinsic apoptotic signaling pathway"/>
    <property type="evidence" value="ECO:0007669"/>
    <property type="project" value="UniProtKB-UniRule"/>
</dbReference>
<dbReference type="InterPro" id="IPR020728">
    <property type="entry name" value="Bcl2_BH3_motif_CS"/>
</dbReference>